<comment type="caution">
    <text evidence="1">The sequence shown here is derived from an EMBL/GenBank/DDBJ whole genome shotgun (WGS) entry which is preliminary data.</text>
</comment>
<accession>A0AAN7K7M0</accession>
<dbReference type="EMBL" id="JAXIOK010000009">
    <property type="protein sequence ID" value="KAK4761621.1"/>
    <property type="molecule type" value="Genomic_DNA"/>
</dbReference>
<evidence type="ECO:0000313" key="1">
    <source>
        <dbReference type="EMBL" id="KAK4761621.1"/>
    </source>
</evidence>
<dbReference type="AlphaFoldDB" id="A0AAN7K7M0"/>
<sequence length="101" mass="11077">MAGVEAFCRHFPVENKTTVTPQEIDGKSWGSLIFIDNNGFSPKYKVSGLIDSYGPIPNLQPYLMQSMLATSLSLYVDCVSFSSSSLIDCDVSSTLFFFSSV</sequence>
<reference evidence="1 2" key="1">
    <citation type="journal article" date="2023" name="Hortic Res">
        <title>Pangenome of water caltrop reveals structural variations and asymmetric subgenome divergence after allopolyploidization.</title>
        <authorList>
            <person name="Zhang X."/>
            <person name="Chen Y."/>
            <person name="Wang L."/>
            <person name="Yuan Y."/>
            <person name="Fang M."/>
            <person name="Shi L."/>
            <person name="Lu R."/>
            <person name="Comes H.P."/>
            <person name="Ma Y."/>
            <person name="Chen Y."/>
            <person name="Huang G."/>
            <person name="Zhou Y."/>
            <person name="Zheng Z."/>
            <person name="Qiu Y."/>
        </authorList>
    </citation>
    <scope>NUCLEOTIDE SEQUENCE [LARGE SCALE GENOMIC DNA]</scope>
    <source>
        <tissue evidence="1">Roots</tissue>
    </source>
</reference>
<gene>
    <name evidence="1" type="ORF">SAY87_029505</name>
</gene>
<protein>
    <submittedName>
        <fullName evidence="1">Uncharacterized protein</fullName>
    </submittedName>
</protein>
<evidence type="ECO:0000313" key="2">
    <source>
        <dbReference type="Proteomes" id="UP001345219"/>
    </source>
</evidence>
<keyword evidence="2" id="KW-1185">Reference proteome</keyword>
<proteinExistence type="predicted"/>
<name>A0AAN7K7M0_9MYRT</name>
<organism evidence="1 2">
    <name type="scientific">Trapa incisa</name>
    <dbReference type="NCBI Taxonomy" id="236973"/>
    <lineage>
        <taxon>Eukaryota</taxon>
        <taxon>Viridiplantae</taxon>
        <taxon>Streptophyta</taxon>
        <taxon>Embryophyta</taxon>
        <taxon>Tracheophyta</taxon>
        <taxon>Spermatophyta</taxon>
        <taxon>Magnoliopsida</taxon>
        <taxon>eudicotyledons</taxon>
        <taxon>Gunneridae</taxon>
        <taxon>Pentapetalae</taxon>
        <taxon>rosids</taxon>
        <taxon>malvids</taxon>
        <taxon>Myrtales</taxon>
        <taxon>Lythraceae</taxon>
        <taxon>Trapa</taxon>
    </lineage>
</organism>
<dbReference type="Proteomes" id="UP001345219">
    <property type="component" value="Chromosome 23"/>
</dbReference>